<comment type="subcellular location">
    <subcellularLocation>
        <location evidence="1 7">Cell membrane</location>
        <topology evidence="1 7">Multi-pass membrane protein</topology>
    </subcellularLocation>
</comment>
<evidence type="ECO:0000256" key="7">
    <source>
        <dbReference type="RuleBase" id="RU363032"/>
    </source>
</evidence>
<dbReference type="PANTHER" id="PTHR43744">
    <property type="entry name" value="ABC TRANSPORTER PERMEASE PROTEIN MG189-RELATED-RELATED"/>
    <property type="match status" value="1"/>
</dbReference>
<dbReference type="InterPro" id="IPR000515">
    <property type="entry name" value="MetI-like"/>
</dbReference>
<keyword evidence="5 7" id="KW-1133">Transmembrane helix</keyword>
<proteinExistence type="inferred from homology"/>
<dbReference type="AlphaFoldDB" id="D6TV70"/>
<dbReference type="eggNOG" id="COG0395">
    <property type="taxonomic scope" value="Bacteria"/>
</dbReference>
<gene>
    <name evidence="9" type="ORF">Krac_5191</name>
</gene>
<keyword evidence="2 7" id="KW-0813">Transport</keyword>
<feature type="domain" description="ABC transmembrane type-1" evidence="8">
    <location>
        <begin position="87"/>
        <end position="280"/>
    </location>
</feature>
<evidence type="ECO:0000256" key="4">
    <source>
        <dbReference type="ARBA" id="ARBA00022692"/>
    </source>
</evidence>
<dbReference type="OrthoDB" id="31780at2"/>
<dbReference type="GO" id="GO:0055085">
    <property type="term" value="P:transmembrane transport"/>
    <property type="evidence" value="ECO:0007669"/>
    <property type="project" value="InterPro"/>
</dbReference>
<feature type="transmembrane region" description="Helical" evidence="7">
    <location>
        <begin position="155"/>
        <end position="176"/>
    </location>
</feature>
<evidence type="ECO:0000256" key="3">
    <source>
        <dbReference type="ARBA" id="ARBA00022475"/>
    </source>
</evidence>
<dbReference type="SUPFAM" id="SSF161098">
    <property type="entry name" value="MetI-like"/>
    <property type="match status" value="1"/>
</dbReference>
<dbReference type="InterPro" id="IPR035906">
    <property type="entry name" value="MetI-like_sf"/>
</dbReference>
<dbReference type="InParanoid" id="D6TV70"/>
<sequence length="296" mass="32822">MASNALSNQVTIQQRHSGSPITRVALYVIAGAATLYFLFPLIWLLMASTKNNSDLYTSSAFWFARFNLVTNLQQLWAYDNGIYLQWMGNTFLYAFGSASLSILISALAGYALAKFAFPGKALIFNVIVCAVLVPSTVLVLPLYLLMSSVHLVNTYWSVLLPSLFSAFGIWFSYIYADASIPKELLEAARMDGAGELRIFFTVGLRLMSPALATIFLFHFVGVWNSFFLPLMMLSNEHLYPLSVGLYLWNQVGTDATYSLTNLMITGSLLAALPIVLSFVFLQRYWRSGLSLGSIVG</sequence>
<dbReference type="Proteomes" id="UP000004508">
    <property type="component" value="Unassembled WGS sequence"/>
</dbReference>
<dbReference type="Gene3D" id="1.10.3720.10">
    <property type="entry name" value="MetI-like"/>
    <property type="match status" value="1"/>
</dbReference>
<dbReference type="Pfam" id="PF00528">
    <property type="entry name" value="BPD_transp_1"/>
    <property type="match status" value="1"/>
</dbReference>
<evidence type="ECO:0000256" key="2">
    <source>
        <dbReference type="ARBA" id="ARBA00022448"/>
    </source>
</evidence>
<accession>D6TV70</accession>
<dbReference type="PANTHER" id="PTHR43744:SF12">
    <property type="entry name" value="ABC TRANSPORTER PERMEASE PROTEIN MG189-RELATED"/>
    <property type="match status" value="1"/>
</dbReference>
<feature type="transmembrane region" description="Helical" evidence="7">
    <location>
        <begin position="260"/>
        <end position="281"/>
    </location>
</feature>
<evidence type="ECO:0000313" key="9">
    <source>
        <dbReference type="EMBL" id="EFH84170.1"/>
    </source>
</evidence>
<dbReference type="GO" id="GO:0005886">
    <property type="term" value="C:plasma membrane"/>
    <property type="evidence" value="ECO:0007669"/>
    <property type="project" value="UniProtKB-SubCell"/>
</dbReference>
<organism evidence="9 10">
    <name type="scientific">Ktedonobacter racemifer DSM 44963</name>
    <dbReference type="NCBI Taxonomy" id="485913"/>
    <lineage>
        <taxon>Bacteria</taxon>
        <taxon>Bacillati</taxon>
        <taxon>Chloroflexota</taxon>
        <taxon>Ktedonobacteria</taxon>
        <taxon>Ktedonobacterales</taxon>
        <taxon>Ktedonobacteraceae</taxon>
        <taxon>Ktedonobacter</taxon>
    </lineage>
</organism>
<keyword evidence="6 7" id="KW-0472">Membrane</keyword>
<dbReference type="PROSITE" id="PS50928">
    <property type="entry name" value="ABC_TM1"/>
    <property type="match status" value="1"/>
</dbReference>
<dbReference type="CDD" id="cd06261">
    <property type="entry name" value="TM_PBP2"/>
    <property type="match status" value="1"/>
</dbReference>
<evidence type="ECO:0000256" key="1">
    <source>
        <dbReference type="ARBA" id="ARBA00004651"/>
    </source>
</evidence>
<feature type="transmembrane region" description="Helical" evidence="7">
    <location>
        <begin position="122"/>
        <end position="143"/>
    </location>
</feature>
<dbReference type="RefSeq" id="WP_007915456.1">
    <property type="nucleotide sequence ID" value="NZ_ADVG01000003.1"/>
</dbReference>
<comment type="similarity">
    <text evidence="7">Belongs to the binding-protein-dependent transport system permease family.</text>
</comment>
<keyword evidence="3" id="KW-1003">Cell membrane</keyword>
<evidence type="ECO:0000256" key="6">
    <source>
        <dbReference type="ARBA" id="ARBA00023136"/>
    </source>
</evidence>
<keyword evidence="10" id="KW-1185">Reference proteome</keyword>
<evidence type="ECO:0000256" key="5">
    <source>
        <dbReference type="ARBA" id="ARBA00022989"/>
    </source>
</evidence>
<dbReference type="STRING" id="485913.Krac_5191"/>
<protein>
    <submittedName>
        <fullName evidence="9">Binding-protein-dependent transport systems inner membrane component</fullName>
    </submittedName>
</protein>
<feature type="transmembrane region" description="Helical" evidence="7">
    <location>
        <begin position="24"/>
        <end position="46"/>
    </location>
</feature>
<evidence type="ECO:0000259" key="8">
    <source>
        <dbReference type="PROSITE" id="PS50928"/>
    </source>
</evidence>
<dbReference type="EMBL" id="ADVG01000003">
    <property type="protein sequence ID" value="EFH84170.1"/>
    <property type="molecule type" value="Genomic_DNA"/>
</dbReference>
<name>D6TV70_KTERA</name>
<keyword evidence="4 7" id="KW-0812">Transmembrane</keyword>
<evidence type="ECO:0000313" key="10">
    <source>
        <dbReference type="Proteomes" id="UP000004508"/>
    </source>
</evidence>
<reference evidence="9 10" key="1">
    <citation type="journal article" date="2011" name="Stand. Genomic Sci.">
        <title>Non-contiguous finished genome sequence and contextual data of the filamentous soil bacterium Ktedonobacter racemifer type strain (SOSP1-21).</title>
        <authorList>
            <person name="Chang Y.J."/>
            <person name="Land M."/>
            <person name="Hauser L."/>
            <person name="Chertkov O."/>
            <person name="Del Rio T.G."/>
            <person name="Nolan M."/>
            <person name="Copeland A."/>
            <person name="Tice H."/>
            <person name="Cheng J.F."/>
            <person name="Lucas S."/>
            <person name="Han C."/>
            <person name="Goodwin L."/>
            <person name="Pitluck S."/>
            <person name="Ivanova N."/>
            <person name="Ovchinikova G."/>
            <person name="Pati A."/>
            <person name="Chen A."/>
            <person name="Palaniappan K."/>
            <person name="Mavromatis K."/>
            <person name="Liolios K."/>
            <person name="Brettin T."/>
            <person name="Fiebig A."/>
            <person name="Rohde M."/>
            <person name="Abt B."/>
            <person name="Goker M."/>
            <person name="Detter J.C."/>
            <person name="Woyke T."/>
            <person name="Bristow J."/>
            <person name="Eisen J.A."/>
            <person name="Markowitz V."/>
            <person name="Hugenholtz P."/>
            <person name="Kyrpides N.C."/>
            <person name="Klenk H.P."/>
            <person name="Lapidus A."/>
        </authorList>
    </citation>
    <scope>NUCLEOTIDE SEQUENCE [LARGE SCALE GENOMIC DNA]</scope>
    <source>
        <strain evidence="10">DSM 44963</strain>
    </source>
</reference>
<feature type="transmembrane region" description="Helical" evidence="7">
    <location>
        <begin position="91"/>
        <end position="113"/>
    </location>
</feature>
<comment type="caution">
    <text evidence="9">The sequence shown here is derived from an EMBL/GenBank/DDBJ whole genome shotgun (WGS) entry which is preliminary data.</text>
</comment>